<evidence type="ECO:0000256" key="1">
    <source>
        <dbReference type="SAM" id="MobiDB-lite"/>
    </source>
</evidence>
<feature type="region of interest" description="Disordered" evidence="1">
    <location>
        <begin position="113"/>
        <end position="144"/>
    </location>
</feature>
<dbReference type="EMBL" id="QPFP01000061">
    <property type="protein sequence ID" value="TEB24953.1"/>
    <property type="molecule type" value="Genomic_DNA"/>
</dbReference>
<organism evidence="2 3">
    <name type="scientific">Coprinellus micaceus</name>
    <name type="common">Glistening ink-cap mushroom</name>
    <name type="synonym">Coprinus micaceus</name>
    <dbReference type="NCBI Taxonomy" id="71717"/>
    <lineage>
        <taxon>Eukaryota</taxon>
        <taxon>Fungi</taxon>
        <taxon>Dikarya</taxon>
        <taxon>Basidiomycota</taxon>
        <taxon>Agaricomycotina</taxon>
        <taxon>Agaricomycetes</taxon>
        <taxon>Agaricomycetidae</taxon>
        <taxon>Agaricales</taxon>
        <taxon>Agaricineae</taxon>
        <taxon>Psathyrellaceae</taxon>
        <taxon>Coprinellus</taxon>
    </lineage>
</organism>
<name>A0A4Y7SSV4_COPMI</name>
<feature type="compositionally biased region" description="Basic and acidic residues" evidence="1">
    <location>
        <begin position="124"/>
        <end position="138"/>
    </location>
</feature>
<proteinExistence type="predicted"/>
<comment type="caution">
    <text evidence="2">The sequence shown here is derived from an EMBL/GenBank/DDBJ whole genome shotgun (WGS) entry which is preliminary data.</text>
</comment>
<evidence type="ECO:0000313" key="2">
    <source>
        <dbReference type="EMBL" id="TEB24953.1"/>
    </source>
</evidence>
<sequence>MVSDCLNVTVATRPLHDREHNEVWHRSGWRTMNRDYTAIANRTLVTSGARGYHGGTRGTAQNVALLGDQKFEADALRVWHLCHPYWRTMNQDRTTMAIEILATRGAGSYYSSTGGAVQNAPLSDKSDTLHGSEDDARGKSPRRN</sequence>
<protein>
    <submittedName>
        <fullName evidence="2">Uncharacterized protein</fullName>
    </submittedName>
</protein>
<evidence type="ECO:0000313" key="3">
    <source>
        <dbReference type="Proteomes" id="UP000298030"/>
    </source>
</evidence>
<accession>A0A4Y7SSV4</accession>
<reference evidence="2 3" key="1">
    <citation type="journal article" date="2019" name="Nat. Ecol. Evol.">
        <title>Megaphylogeny resolves global patterns of mushroom evolution.</title>
        <authorList>
            <person name="Varga T."/>
            <person name="Krizsan K."/>
            <person name="Foldi C."/>
            <person name="Dima B."/>
            <person name="Sanchez-Garcia M."/>
            <person name="Sanchez-Ramirez S."/>
            <person name="Szollosi G.J."/>
            <person name="Szarkandi J.G."/>
            <person name="Papp V."/>
            <person name="Albert L."/>
            <person name="Andreopoulos W."/>
            <person name="Angelini C."/>
            <person name="Antonin V."/>
            <person name="Barry K.W."/>
            <person name="Bougher N.L."/>
            <person name="Buchanan P."/>
            <person name="Buyck B."/>
            <person name="Bense V."/>
            <person name="Catcheside P."/>
            <person name="Chovatia M."/>
            <person name="Cooper J."/>
            <person name="Damon W."/>
            <person name="Desjardin D."/>
            <person name="Finy P."/>
            <person name="Geml J."/>
            <person name="Haridas S."/>
            <person name="Hughes K."/>
            <person name="Justo A."/>
            <person name="Karasinski D."/>
            <person name="Kautmanova I."/>
            <person name="Kiss B."/>
            <person name="Kocsube S."/>
            <person name="Kotiranta H."/>
            <person name="LaButti K.M."/>
            <person name="Lechner B.E."/>
            <person name="Liimatainen K."/>
            <person name="Lipzen A."/>
            <person name="Lukacs Z."/>
            <person name="Mihaltcheva S."/>
            <person name="Morgado L.N."/>
            <person name="Niskanen T."/>
            <person name="Noordeloos M.E."/>
            <person name="Ohm R.A."/>
            <person name="Ortiz-Santana B."/>
            <person name="Ovrebo C."/>
            <person name="Racz N."/>
            <person name="Riley R."/>
            <person name="Savchenko A."/>
            <person name="Shiryaev A."/>
            <person name="Soop K."/>
            <person name="Spirin V."/>
            <person name="Szebenyi C."/>
            <person name="Tomsovsky M."/>
            <person name="Tulloss R.E."/>
            <person name="Uehling J."/>
            <person name="Grigoriev I.V."/>
            <person name="Vagvolgyi C."/>
            <person name="Papp T."/>
            <person name="Martin F.M."/>
            <person name="Miettinen O."/>
            <person name="Hibbett D.S."/>
            <person name="Nagy L.G."/>
        </authorList>
    </citation>
    <scope>NUCLEOTIDE SEQUENCE [LARGE SCALE GENOMIC DNA]</scope>
    <source>
        <strain evidence="2 3">FP101781</strain>
    </source>
</reference>
<dbReference type="Proteomes" id="UP000298030">
    <property type="component" value="Unassembled WGS sequence"/>
</dbReference>
<keyword evidence="3" id="KW-1185">Reference proteome</keyword>
<dbReference type="AlphaFoldDB" id="A0A4Y7SSV4"/>
<gene>
    <name evidence="2" type="ORF">FA13DRAFT_1714252</name>
</gene>